<dbReference type="EMBL" id="JAXOVC010000006">
    <property type="protein sequence ID" value="KAK4500545.1"/>
    <property type="molecule type" value="Genomic_DNA"/>
</dbReference>
<sequence>MDSSNQPEMSLPFRSAPTTNNPPASAAMPHNYSISTTPGLECTNCQARRWLDCDKATQPTLCTPCREFGGDCHTSRQSMNDAMFKQAAAHKLFGDVNPPTPRSGEGAKPPKRVEDEKLPPGWQGSHIDLLNPPALSDQVMFDPMSVLQVPGQQGGGSRA</sequence>
<organism evidence="2 3">
    <name type="scientific">Zasmidium cellare</name>
    <name type="common">Wine cellar mold</name>
    <name type="synonym">Racodium cellare</name>
    <dbReference type="NCBI Taxonomy" id="395010"/>
    <lineage>
        <taxon>Eukaryota</taxon>
        <taxon>Fungi</taxon>
        <taxon>Dikarya</taxon>
        <taxon>Ascomycota</taxon>
        <taxon>Pezizomycotina</taxon>
        <taxon>Dothideomycetes</taxon>
        <taxon>Dothideomycetidae</taxon>
        <taxon>Mycosphaerellales</taxon>
        <taxon>Mycosphaerellaceae</taxon>
        <taxon>Zasmidium</taxon>
    </lineage>
</organism>
<feature type="region of interest" description="Disordered" evidence="1">
    <location>
        <begin position="93"/>
        <end position="133"/>
    </location>
</feature>
<comment type="caution">
    <text evidence="2">The sequence shown here is derived from an EMBL/GenBank/DDBJ whole genome shotgun (WGS) entry which is preliminary data.</text>
</comment>
<feature type="compositionally biased region" description="Low complexity" evidence="1">
    <location>
        <begin position="15"/>
        <end position="29"/>
    </location>
</feature>
<evidence type="ECO:0000313" key="3">
    <source>
        <dbReference type="Proteomes" id="UP001305779"/>
    </source>
</evidence>
<evidence type="ECO:0008006" key="4">
    <source>
        <dbReference type="Google" id="ProtNLM"/>
    </source>
</evidence>
<evidence type="ECO:0000313" key="2">
    <source>
        <dbReference type="EMBL" id="KAK4500545.1"/>
    </source>
</evidence>
<accession>A0ABR0EGY4</accession>
<name>A0ABR0EGY4_ZASCE</name>
<evidence type="ECO:0000256" key="1">
    <source>
        <dbReference type="SAM" id="MobiDB-lite"/>
    </source>
</evidence>
<reference evidence="2 3" key="1">
    <citation type="journal article" date="2023" name="G3 (Bethesda)">
        <title>A chromosome-level genome assembly of Zasmidium syzygii isolated from banana leaves.</title>
        <authorList>
            <person name="van Westerhoven A.C."/>
            <person name="Mehrabi R."/>
            <person name="Talebi R."/>
            <person name="Steentjes M.B.F."/>
            <person name="Corcolon B."/>
            <person name="Chong P.A."/>
            <person name="Kema G.H.J."/>
            <person name="Seidl M.F."/>
        </authorList>
    </citation>
    <scope>NUCLEOTIDE SEQUENCE [LARGE SCALE GENOMIC DNA]</scope>
    <source>
        <strain evidence="2 3">P124</strain>
    </source>
</reference>
<proteinExistence type="predicted"/>
<gene>
    <name evidence="2" type="ORF">PRZ48_008734</name>
</gene>
<keyword evidence="3" id="KW-1185">Reference proteome</keyword>
<dbReference type="Proteomes" id="UP001305779">
    <property type="component" value="Unassembled WGS sequence"/>
</dbReference>
<feature type="region of interest" description="Disordered" evidence="1">
    <location>
        <begin position="1"/>
        <end position="32"/>
    </location>
</feature>
<protein>
    <recommendedName>
        <fullName evidence="4">Zn(2)-C6 fungal-type domain-containing protein</fullName>
    </recommendedName>
</protein>